<evidence type="ECO:0000259" key="4">
    <source>
        <dbReference type="Pfam" id="PF02954"/>
    </source>
</evidence>
<comment type="caution">
    <text evidence="5">The sequence shown here is derived from an EMBL/GenBank/DDBJ whole genome shotgun (WGS) entry which is preliminary data.</text>
</comment>
<dbReference type="InterPro" id="IPR050207">
    <property type="entry name" value="Trans_regulatory_Fis"/>
</dbReference>
<comment type="similarity">
    <text evidence="1">Belongs to the transcriptional regulatory Fis family.</text>
</comment>
<name>A0ABX4FLJ4_9PAST</name>
<evidence type="ECO:0000313" key="5">
    <source>
        <dbReference type="EMBL" id="OZN24711.1"/>
    </source>
</evidence>
<keyword evidence="6" id="KW-1185">Reference proteome</keyword>
<evidence type="ECO:0000313" key="6">
    <source>
        <dbReference type="Proteomes" id="UP000215738"/>
    </source>
</evidence>
<dbReference type="NCBIfam" id="NF001659">
    <property type="entry name" value="PRK00430.1"/>
    <property type="match status" value="1"/>
</dbReference>
<dbReference type="InterPro" id="IPR005412">
    <property type="entry name" value="Fis_DNA-bd"/>
</dbReference>
<gene>
    <name evidence="5" type="primary">fis</name>
    <name evidence="5" type="ORF">CFY87_06835</name>
</gene>
<dbReference type="Gene3D" id="1.10.10.60">
    <property type="entry name" value="Homeodomain-like"/>
    <property type="match status" value="1"/>
</dbReference>
<dbReference type="InterPro" id="IPR009057">
    <property type="entry name" value="Homeodomain-like_sf"/>
</dbReference>
<feature type="domain" description="DNA binding HTH" evidence="4">
    <location>
        <begin position="56"/>
        <end position="94"/>
    </location>
</feature>
<dbReference type="PANTHER" id="PTHR47918:SF1">
    <property type="entry name" value="DNA-BINDING PROTEIN FIS"/>
    <property type="match status" value="1"/>
</dbReference>
<dbReference type="SUPFAM" id="SSF46689">
    <property type="entry name" value="Homeodomain-like"/>
    <property type="match status" value="1"/>
</dbReference>
<dbReference type="InterPro" id="IPR002197">
    <property type="entry name" value="HTH_Fis"/>
</dbReference>
<evidence type="ECO:0000256" key="1">
    <source>
        <dbReference type="ARBA" id="ARBA00008559"/>
    </source>
</evidence>
<sequence>MLEQQRNPAEALTVSVLNSQSQVTNKPLRDSVKQALRNYLSQLDGQDVDDLYELVLAEVEHPMLDMVMQYTRGNQTRAATMLGINRGTLRKNLKIRYGLIKPVILFLKRFSFG</sequence>
<dbReference type="Proteomes" id="UP000215738">
    <property type="component" value="Unassembled WGS sequence"/>
</dbReference>
<dbReference type="PANTHER" id="PTHR47918">
    <property type="entry name" value="DNA-BINDING PROTEIN FIS"/>
    <property type="match status" value="1"/>
</dbReference>
<dbReference type="Pfam" id="PF02954">
    <property type="entry name" value="HTH_8"/>
    <property type="match status" value="1"/>
</dbReference>
<evidence type="ECO:0000256" key="3">
    <source>
        <dbReference type="ARBA" id="ARBA00029540"/>
    </source>
</evidence>
<evidence type="ECO:0000256" key="2">
    <source>
        <dbReference type="ARBA" id="ARBA00023125"/>
    </source>
</evidence>
<accession>A0ABX4FLJ4</accession>
<protein>
    <recommendedName>
        <fullName evidence="3">Putative Fis-like DNA-binding protein</fullName>
    </recommendedName>
</protein>
<dbReference type="PRINTS" id="PR01591">
    <property type="entry name" value="DNABINDNGFIS"/>
</dbReference>
<dbReference type="PRINTS" id="PR01590">
    <property type="entry name" value="HTHFIS"/>
</dbReference>
<keyword evidence="2" id="KW-0238">DNA-binding</keyword>
<dbReference type="EMBL" id="NLFK01000006">
    <property type="protein sequence ID" value="OZN24711.1"/>
    <property type="molecule type" value="Genomic_DNA"/>
</dbReference>
<reference evidence="5 6" key="1">
    <citation type="submission" date="2017-07" db="EMBL/GenBank/DDBJ databases">
        <title>Virulence factors identified in Actinobacillus seminis.</title>
        <authorList>
            <person name="Negrete-Abascal E."/>
            <person name="Vaca-Pacheco S."/>
            <person name="Montes-Garcia F."/>
            <person name="Leyto-Gil A.M."/>
            <person name="Fragoso-Garcia E."/>
            <person name="Carvente-Garcia R."/>
            <person name="Perez-Agueros S."/>
            <person name="Castelan-Sanchez H.G."/>
            <person name="Garcia-Molina A."/>
            <person name="Villamar T.E."/>
            <person name="Vazquez-Cruz C."/>
        </authorList>
    </citation>
    <scope>NUCLEOTIDE SEQUENCE [LARGE SCALE GENOMIC DNA]</scope>
    <source>
        <strain evidence="5 6">ATCC 15768</strain>
    </source>
</reference>
<organism evidence="5 6">
    <name type="scientific">Actinobacillus seminis</name>
    <dbReference type="NCBI Taxonomy" id="722"/>
    <lineage>
        <taxon>Bacteria</taxon>
        <taxon>Pseudomonadati</taxon>
        <taxon>Pseudomonadota</taxon>
        <taxon>Gammaproteobacteria</taxon>
        <taxon>Pasteurellales</taxon>
        <taxon>Pasteurellaceae</taxon>
        <taxon>Actinobacillus</taxon>
    </lineage>
</organism>
<dbReference type="PIRSF" id="PIRSF002097">
    <property type="entry name" value="DNA-binding_Fis"/>
    <property type="match status" value="1"/>
</dbReference>
<proteinExistence type="inferred from homology"/>